<dbReference type="EMBL" id="JAMHKS010000072">
    <property type="protein sequence ID" value="MCU6678272.1"/>
    <property type="molecule type" value="Genomic_DNA"/>
</dbReference>
<proteinExistence type="predicted"/>
<dbReference type="RefSeq" id="WP_262662647.1">
    <property type="nucleotide sequence ID" value="NZ_JAMHKS010000072.1"/>
</dbReference>
<accession>A0ABT2RBP3</accession>
<dbReference type="InterPro" id="IPR009387">
    <property type="entry name" value="HigB-2"/>
</dbReference>
<gene>
    <name evidence="1" type="ORF">M8318_11375</name>
</gene>
<comment type="caution">
    <text evidence="1">The sequence shown here is derived from an EMBL/GenBank/DDBJ whole genome shotgun (WGS) entry which is preliminary data.</text>
</comment>
<sequence>MEAIFIELPAFERYRAEYLSDDAYREFQNVLLANPTAGEVIRDSGGLRKVRFVDERRGKGKRGGIRVIYYWWKTEKEFYLFTLYDKDQASDLTKEQRQTLKHALERIKGK</sequence>
<organism evidence="1 2">
    <name type="scientific">Leclercia tamurae</name>
    <dbReference type="NCBI Taxonomy" id="2926467"/>
    <lineage>
        <taxon>Bacteria</taxon>
        <taxon>Pseudomonadati</taxon>
        <taxon>Pseudomonadota</taxon>
        <taxon>Gammaproteobacteria</taxon>
        <taxon>Enterobacterales</taxon>
        <taxon>Enterobacteriaceae</taxon>
        <taxon>Leclercia</taxon>
    </lineage>
</organism>
<dbReference type="PIRSF" id="PIRSF039032">
    <property type="entry name" value="HigB-2"/>
    <property type="match status" value="1"/>
</dbReference>
<keyword evidence="2" id="KW-1185">Reference proteome</keyword>
<name>A0ABT2RBP3_9ENTR</name>
<evidence type="ECO:0000313" key="1">
    <source>
        <dbReference type="EMBL" id="MCU6678272.1"/>
    </source>
</evidence>
<dbReference type="Proteomes" id="UP001062027">
    <property type="component" value="Unassembled WGS sequence"/>
</dbReference>
<reference evidence="1" key="1">
    <citation type="submission" date="2022-05" db="EMBL/GenBank/DDBJ databases">
        <title>Description of a novel species of Leclercia; Leclercia tamurae and the Proposal for a Novel Genus Silvania gen. nov. Containing Two Novel Species Silvania hatchlandensis sp. nov. and Silvania confinis sp. nov. Isolated from the Rhizosphere of Oak.</title>
        <authorList>
            <person name="Maddock D.W."/>
            <person name="Brady C.L."/>
            <person name="Denman S."/>
            <person name="Arnold D."/>
        </authorList>
    </citation>
    <scope>NUCLEOTIDE SEQUENCE</scope>
    <source>
        <strain evidence="1">H6S3</strain>
    </source>
</reference>
<protein>
    <submittedName>
        <fullName evidence="1">Toxin</fullName>
    </submittedName>
</protein>
<evidence type="ECO:0000313" key="2">
    <source>
        <dbReference type="Proteomes" id="UP001062027"/>
    </source>
</evidence>